<dbReference type="InterPro" id="IPR057748">
    <property type="entry name" value="NFRKB_WH_2"/>
</dbReference>
<dbReference type="AlphaFoldDB" id="A0A5C7HQN8"/>
<feature type="repeat" description="PPR" evidence="2">
    <location>
        <begin position="899"/>
        <end position="933"/>
    </location>
</feature>
<dbReference type="Pfam" id="PF13041">
    <property type="entry name" value="PPR_2"/>
    <property type="match status" value="2"/>
</dbReference>
<evidence type="ECO:0000313" key="4">
    <source>
        <dbReference type="EMBL" id="TXG59085.1"/>
    </source>
</evidence>
<proteinExistence type="predicted"/>
<feature type="domain" description="Nuclear factor related to kappa-B-binding protein second winged helix" evidence="3">
    <location>
        <begin position="411"/>
        <end position="549"/>
    </location>
</feature>
<comment type="caution">
    <text evidence="4">The sequence shown here is derived from an EMBL/GenBank/DDBJ whole genome shotgun (WGS) entry which is preliminary data.</text>
</comment>
<dbReference type="Pfam" id="PF20431">
    <property type="entry name" value="E_motif"/>
    <property type="match status" value="1"/>
</dbReference>
<dbReference type="Proteomes" id="UP000323000">
    <property type="component" value="Chromosome 7"/>
</dbReference>
<dbReference type="PANTHER" id="PTHR47926">
    <property type="entry name" value="PENTATRICOPEPTIDE REPEAT-CONTAINING PROTEIN"/>
    <property type="match status" value="1"/>
</dbReference>
<dbReference type="FunFam" id="1.25.40.10:FF:001139">
    <property type="entry name" value="Uncharacterized protein"/>
    <property type="match status" value="1"/>
</dbReference>
<dbReference type="InterPro" id="IPR011990">
    <property type="entry name" value="TPR-like_helical_dom_sf"/>
</dbReference>
<dbReference type="InterPro" id="IPR002885">
    <property type="entry name" value="PPR_rpt"/>
</dbReference>
<dbReference type="Pfam" id="PF12854">
    <property type="entry name" value="PPR_1"/>
    <property type="match status" value="1"/>
</dbReference>
<name>A0A5C7HQN8_9ROSI</name>
<organism evidence="4 5">
    <name type="scientific">Acer yangbiense</name>
    <dbReference type="NCBI Taxonomy" id="1000413"/>
    <lineage>
        <taxon>Eukaryota</taxon>
        <taxon>Viridiplantae</taxon>
        <taxon>Streptophyta</taxon>
        <taxon>Embryophyta</taxon>
        <taxon>Tracheophyta</taxon>
        <taxon>Spermatophyta</taxon>
        <taxon>Magnoliopsida</taxon>
        <taxon>eudicotyledons</taxon>
        <taxon>Gunneridae</taxon>
        <taxon>Pentapetalae</taxon>
        <taxon>rosids</taxon>
        <taxon>malvids</taxon>
        <taxon>Sapindales</taxon>
        <taxon>Sapindaceae</taxon>
        <taxon>Hippocastanoideae</taxon>
        <taxon>Acereae</taxon>
        <taxon>Acer</taxon>
    </lineage>
</organism>
<keyword evidence="5" id="KW-1185">Reference proteome</keyword>
<dbReference type="PANTHER" id="PTHR47926:SF438">
    <property type="entry name" value="PENTATRICOPEPTIDE REPEAT-CONTAINING PROTEIN"/>
    <property type="match status" value="1"/>
</dbReference>
<evidence type="ECO:0000256" key="1">
    <source>
        <dbReference type="ARBA" id="ARBA00022737"/>
    </source>
</evidence>
<dbReference type="GO" id="GO:0009451">
    <property type="term" value="P:RNA modification"/>
    <property type="evidence" value="ECO:0007669"/>
    <property type="project" value="InterPro"/>
</dbReference>
<keyword evidence="1" id="KW-0677">Repeat</keyword>
<dbReference type="Gene3D" id="1.25.40.10">
    <property type="entry name" value="Tetratricopeptide repeat domain"/>
    <property type="match status" value="3"/>
</dbReference>
<dbReference type="PROSITE" id="PS51375">
    <property type="entry name" value="PPR"/>
    <property type="match status" value="3"/>
</dbReference>
<dbReference type="GO" id="GO:0003723">
    <property type="term" value="F:RNA binding"/>
    <property type="evidence" value="ECO:0007669"/>
    <property type="project" value="InterPro"/>
</dbReference>
<sequence length="1232" mass="138495">MANPPNQDRVVEGDKSGVGEDVVARINAALSLMDLANPACPVHKNMSCTYREDLGATKMPGDKEVLDLVDDSQAAGSSKLDKKKRKASNGFSSVQSESVDCKVGKEGELYETSQMSNGHKLIIKLHKKGGKSVEDCLRNGIDGLISTPLLGCDLVTKKKKKKTTGVQNRLVISDPDHSISSFKEKSSKKVRTDADVSDIVLVSETRPSMKPRLNSVIPSVYNCFTFSIIHFLTAVRIAMTSAQSDDSSTNALQMEKNNLPSLTIREIVERMRSNPVDALILQAQEPLEDLVRGALTIFSSKKSPVGADEDWKALAIYLKSRKGWSWIGPVSLTGEAICAESWGLSSGMLAMLVDCFADWLRSVQDTLRRIANLPAPPFHSMQKVANLEERMRGLRQRKCVATISPCSEELRAYFRMEETLRYKVPERAFLYTAVDGRKSTVAPLRKANGKSSSKSRDHFMLKANRPPNVTILCVVRDAAARLPGGMGTRPDVSILMRDSQYIIQDFSDRQINEVASRSLDRLHYAKDPCIRYDADLKFWVYLHGEKEEDDFEVEDDGATTSNGKSSKGNAKYLNIGHSIELACICCNYIVLEIYGFGKFNGDVYMLLYIYSCRVMSRRDTFFFVCDRDERFEFETSTLLRTATRLFLRPHVRILEIRAKLPTPTKRRRRRLLPPLAMEEMKVSFFDKRFAFFRFPIRGASFNNGGGMNIISLQIQTCTKKKPFHAIQSTLSHYRALCSHRPKRIKRLDNAIRVLDTITSKTRVDTSSQVHLRLIQDFLQTDSNHFTQDFASSSDSTTVRLPNVFDEILESSVFSEENSVSTDLDLHEERLRVDASVLSNAVSSCGSTRDIRRGIQCHCLAIRCGFVANVYVGSSLISFYSKCCQTNSAYKLFEEMPVRNVVSWTAIIAAFAQEWEVEMCLELYRKMRNSTLNSNEYTFTSILSACTGSGAFGQGRSVHCQTIQMGFDSYIHVANALVSMYCKCGSVDDAFYVFNNMPSKDIVSWNSMIAGYAQHGLALQAMNLFEEMKKQREKPDAITYLGVLSSCRHAGLVKEGKLYFNSMVEHGFKPELDHYSCMVDLLGRAGLLEEARDFIKKMPIHPNAVIWGSLLSSCRLHGDVWIGIQAAESRLLLEPECAATHVQLANLYASVKCWDQAARVRKLMKDKGLKTNTGYSWIDIKNQVYRFRAEDKSNTRLSEILAVLDWLVDHMKTSGFPPEMQVEHFDDALNEGS</sequence>
<evidence type="ECO:0000313" key="5">
    <source>
        <dbReference type="Proteomes" id="UP000323000"/>
    </source>
</evidence>
<dbReference type="FunFam" id="1.25.40.10:FF:000378">
    <property type="entry name" value="Pentatricopeptide repeat-containing protein mitochondrial"/>
    <property type="match status" value="1"/>
</dbReference>
<dbReference type="Pfam" id="PF25793">
    <property type="entry name" value="WHD_2nd_NFRKB"/>
    <property type="match status" value="1"/>
</dbReference>
<dbReference type="InterPro" id="IPR046848">
    <property type="entry name" value="E_motif"/>
</dbReference>
<gene>
    <name evidence="4" type="ORF">EZV62_016914</name>
</gene>
<dbReference type="EMBL" id="VAHF01000007">
    <property type="protein sequence ID" value="TXG59085.1"/>
    <property type="molecule type" value="Genomic_DNA"/>
</dbReference>
<dbReference type="InterPro" id="IPR046960">
    <property type="entry name" value="PPR_At4g14850-like_plant"/>
</dbReference>
<feature type="repeat" description="PPR" evidence="2">
    <location>
        <begin position="1000"/>
        <end position="1034"/>
    </location>
</feature>
<accession>A0A5C7HQN8</accession>
<dbReference type="OrthoDB" id="768257at2759"/>
<reference evidence="5" key="1">
    <citation type="journal article" date="2019" name="Gigascience">
        <title>De novo genome assembly of the endangered Acer yangbiense, a plant species with extremely small populations endemic to Yunnan Province, China.</title>
        <authorList>
            <person name="Yang J."/>
            <person name="Wariss H.M."/>
            <person name="Tao L."/>
            <person name="Zhang R."/>
            <person name="Yun Q."/>
            <person name="Hollingsworth P."/>
            <person name="Dao Z."/>
            <person name="Luo G."/>
            <person name="Guo H."/>
            <person name="Ma Y."/>
            <person name="Sun W."/>
        </authorList>
    </citation>
    <scope>NUCLEOTIDE SEQUENCE [LARGE SCALE GENOMIC DNA]</scope>
    <source>
        <strain evidence="5">cv. Malutang</strain>
    </source>
</reference>
<evidence type="ECO:0000259" key="3">
    <source>
        <dbReference type="Pfam" id="PF25793"/>
    </source>
</evidence>
<feature type="repeat" description="PPR" evidence="2">
    <location>
        <begin position="1035"/>
        <end position="1069"/>
    </location>
</feature>
<dbReference type="NCBIfam" id="TIGR00756">
    <property type="entry name" value="PPR"/>
    <property type="match status" value="3"/>
</dbReference>
<evidence type="ECO:0000256" key="2">
    <source>
        <dbReference type="PROSITE-ProRule" id="PRU00708"/>
    </source>
</evidence>
<protein>
    <recommendedName>
        <fullName evidence="3">Nuclear factor related to kappa-B-binding protein second winged helix domain-containing protein</fullName>
    </recommendedName>
</protein>
<dbReference type="Pfam" id="PF01535">
    <property type="entry name" value="PPR"/>
    <property type="match status" value="1"/>
</dbReference>